<protein>
    <recommendedName>
        <fullName evidence="2">Autophagy-related protein 101</fullName>
    </recommendedName>
</protein>
<name>A0CXM1_PARTE</name>
<organism evidence="4 5">
    <name type="scientific">Paramecium tetraurelia</name>
    <dbReference type="NCBI Taxonomy" id="5888"/>
    <lineage>
        <taxon>Eukaryota</taxon>
        <taxon>Sar</taxon>
        <taxon>Alveolata</taxon>
        <taxon>Ciliophora</taxon>
        <taxon>Intramacronucleata</taxon>
        <taxon>Oligohymenophorea</taxon>
        <taxon>Peniculida</taxon>
        <taxon>Parameciidae</taxon>
        <taxon>Paramecium</taxon>
    </lineage>
</organism>
<accession>A0CXM1</accession>
<dbReference type="GeneID" id="5028720"/>
<dbReference type="AlphaFoldDB" id="A0CXM1"/>
<evidence type="ECO:0000256" key="3">
    <source>
        <dbReference type="ARBA" id="ARBA00023006"/>
    </source>
</evidence>
<evidence type="ECO:0000313" key="5">
    <source>
        <dbReference type="Proteomes" id="UP000000600"/>
    </source>
</evidence>
<evidence type="ECO:0000256" key="1">
    <source>
        <dbReference type="ARBA" id="ARBA00007130"/>
    </source>
</evidence>
<keyword evidence="5" id="KW-1185">Reference proteome</keyword>
<dbReference type="Pfam" id="PF07855">
    <property type="entry name" value="ATG101"/>
    <property type="match status" value="1"/>
</dbReference>
<sequence length="180" mass="21388">MLDYPQFKLPEFVKLCFHNQLLDKTYLEDVICTALNLIFFHRALGPVKLNHMRCERLPKITQLRCGEPQVDKDIKKLIDNINNDPNMINCSSLQISLKFMEEQPTTLLQFFKPKLKVFEEWLLLFQFGLSSIDKTQDEFTQLLNKIIDIATANYDHFDEQFDQSQQKPLKYPYELTFNFQ</sequence>
<dbReference type="GO" id="GO:0000045">
    <property type="term" value="P:autophagosome assembly"/>
    <property type="evidence" value="ECO:0000318"/>
    <property type="project" value="GO_Central"/>
</dbReference>
<dbReference type="InParanoid" id="A0CXM1"/>
<dbReference type="GO" id="GO:0000407">
    <property type="term" value="C:phagophore assembly site"/>
    <property type="evidence" value="ECO:0000318"/>
    <property type="project" value="GO_Central"/>
</dbReference>
<reference evidence="4 5" key="1">
    <citation type="journal article" date="2006" name="Nature">
        <title>Global trends of whole-genome duplications revealed by the ciliate Paramecium tetraurelia.</title>
        <authorList>
            <consortium name="Genoscope"/>
            <person name="Aury J.-M."/>
            <person name="Jaillon O."/>
            <person name="Duret L."/>
            <person name="Noel B."/>
            <person name="Jubin C."/>
            <person name="Porcel B.M."/>
            <person name="Segurens B."/>
            <person name="Daubin V."/>
            <person name="Anthouard V."/>
            <person name="Aiach N."/>
            <person name="Arnaiz O."/>
            <person name="Billaut A."/>
            <person name="Beisson J."/>
            <person name="Blanc I."/>
            <person name="Bouhouche K."/>
            <person name="Camara F."/>
            <person name="Duharcourt S."/>
            <person name="Guigo R."/>
            <person name="Gogendeau D."/>
            <person name="Katinka M."/>
            <person name="Keller A.-M."/>
            <person name="Kissmehl R."/>
            <person name="Klotz C."/>
            <person name="Koll F."/>
            <person name="Le Moue A."/>
            <person name="Lepere C."/>
            <person name="Malinsky S."/>
            <person name="Nowacki M."/>
            <person name="Nowak J.K."/>
            <person name="Plattner H."/>
            <person name="Poulain J."/>
            <person name="Ruiz F."/>
            <person name="Serrano V."/>
            <person name="Zagulski M."/>
            <person name="Dessen P."/>
            <person name="Betermier M."/>
            <person name="Weissenbach J."/>
            <person name="Scarpelli C."/>
            <person name="Schachter V."/>
            <person name="Sperling L."/>
            <person name="Meyer E."/>
            <person name="Cohen J."/>
            <person name="Wincker P."/>
        </authorList>
    </citation>
    <scope>NUCLEOTIDE SEQUENCE [LARGE SCALE GENOMIC DNA]</scope>
    <source>
        <strain evidence="4 5">Stock d4-2</strain>
    </source>
</reference>
<dbReference type="OMA" id="QDEFTHM"/>
<dbReference type="eggNOG" id="ENOG502RDN2">
    <property type="taxonomic scope" value="Eukaryota"/>
</dbReference>
<dbReference type="GO" id="GO:1990316">
    <property type="term" value="C:Atg1/ULK1 kinase complex"/>
    <property type="evidence" value="ECO:0000318"/>
    <property type="project" value="GO_Central"/>
</dbReference>
<dbReference type="KEGG" id="ptm:GSPATT00011170001"/>
<dbReference type="RefSeq" id="XP_001442935.1">
    <property type="nucleotide sequence ID" value="XM_001442898.1"/>
</dbReference>
<evidence type="ECO:0000256" key="2">
    <source>
        <dbReference type="ARBA" id="ARBA00018874"/>
    </source>
</evidence>
<dbReference type="PANTHER" id="PTHR13292">
    <property type="entry name" value="AUTOPHAGY-RELATED PROTEIN 101"/>
    <property type="match status" value="1"/>
</dbReference>
<comment type="similarity">
    <text evidence="1">Belongs to the ATG101 family.</text>
</comment>
<dbReference type="EMBL" id="CT868208">
    <property type="protein sequence ID" value="CAK75538.1"/>
    <property type="molecule type" value="Genomic_DNA"/>
</dbReference>
<dbReference type="InterPro" id="IPR012445">
    <property type="entry name" value="ATG101"/>
</dbReference>
<dbReference type="PANTHER" id="PTHR13292:SF0">
    <property type="entry name" value="AUTOPHAGY-RELATED PROTEIN 101"/>
    <property type="match status" value="1"/>
</dbReference>
<dbReference type="HOGENOM" id="CLU_1499108_0_0_1"/>
<dbReference type="OrthoDB" id="10259639at2759"/>
<keyword evidence="3" id="KW-0072">Autophagy</keyword>
<dbReference type="GO" id="GO:0019901">
    <property type="term" value="F:protein kinase binding"/>
    <property type="evidence" value="ECO:0000318"/>
    <property type="project" value="GO_Central"/>
</dbReference>
<dbReference type="STRING" id="5888.A0CXM1"/>
<evidence type="ECO:0000313" key="4">
    <source>
        <dbReference type="EMBL" id="CAK75538.1"/>
    </source>
</evidence>
<gene>
    <name evidence="4" type="ORF">GSPATT00011170001</name>
</gene>
<dbReference type="Proteomes" id="UP000000600">
    <property type="component" value="Unassembled WGS sequence"/>
</dbReference>
<proteinExistence type="inferred from homology"/>